<evidence type="ECO:0000313" key="2">
    <source>
        <dbReference type="EMBL" id="SVC77982.1"/>
    </source>
</evidence>
<dbReference type="Gene3D" id="3.40.50.2000">
    <property type="entry name" value="Glycogen Phosphorylase B"/>
    <property type="match status" value="2"/>
</dbReference>
<dbReference type="NCBIfam" id="TIGR00236">
    <property type="entry name" value="wecB"/>
    <property type="match status" value="1"/>
</dbReference>
<dbReference type="InterPro" id="IPR029767">
    <property type="entry name" value="WecB-like"/>
</dbReference>
<accession>A0A382Q0R6</accession>
<dbReference type="AlphaFoldDB" id="A0A382Q0R6"/>
<feature type="non-terminal residue" evidence="2">
    <location>
        <position position="1"/>
    </location>
</feature>
<protein>
    <recommendedName>
        <fullName evidence="1">UDP-N-acetylglucosamine 2-epimerase domain-containing protein</fullName>
    </recommendedName>
</protein>
<sequence length="281" mass="32258">ANIMVSFEEICYNTSPDMVIVVGDVNSTLACSVVAKKLNIKVAHIEAGLRSYDREMPEEINRIITDSISDYFFVTEESGEKNLIKEGHDKNKIFFVGNLMIDSLHYGLDKIKTKKMYSNDEYGLITLHRPSNVDNIENFKNILGALSEISNQIKLFFSVHPRTQKKIKEHKIAFSKNIQLLEPLSYLNFLHLMRDSKVIFTDSGGIQEESTSMKIPCYTLRKNTERPITIEYGTNTLVVPNKKNILDVFNTHKFNINLNYQLPFGWDGNTSKRIIDILDRI</sequence>
<dbReference type="PANTHER" id="PTHR43174:SF1">
    <property type="entry name" value="UDP-N-ACETYLGLUCOSAMINE 2-EPIMERASE"/>
    <property type="match status" value="1"/>
</dbReference>
<dbReference type="SUPFAM" id="SSF53756">
    <property type="entry name" value="UDP-Glycosyltransferase/glycogen phosphorylase"/>
    <property type="match status" value="1"/>
</dbReference>
<feature type="domain" description="UDP-N-acetylglucosamine 2-epimerase" evidence="1">
    <location>
        <begin position="2"/>
        <end position="278"/>
    </location>
</feature>
<dbReference type="EMBL" id="UINC01110462">
    <property type="protein sequence ID" value="SVC77982.1"/>
    <property type="molecule type" value="Genomic_DNA"/>
</dbReference>
<dbReference type="Pfam" id="PF02350">
    <property type="entry name" value="Epimerase_2"/>
    <property type="match status" value="1"/>
</dbReference>
<reference evidence="2" key="1">
    <citation type="submission" date="2018-05" db="EMBL/GenBank/DDBJ databases">
        <authorList>
            <person name="Lanie J.A."/>
            <person name="Ng W.-L."/>
            <person name="Kazmierczak K.M."/>
            <person name="Andrzejewski T.M."/>
            <person name="Davidsen T.M."/>
            <person name="Wayne K.J."/>
            <person name="Tettelin H."/>
            <person name="Glass J.I."/>
            <person name="Rusch D."/>
            <person name="Podicherti R."/>
            <person name="Tsui H.-C.T."/>
            <person name="Winkler M.E."/>
        </authorList>
    </citation>
    <scope>NUCLEOTIDE SEQUENCE</scope>
</reference>
<organism evidence="2">
    <name type="scientific">marine metagenome</name>
    <dbReference type="NCBI Taxonomy" id="408172"/>
    <lineage>
        <taxon>unclassified sequences</taxon>
        <taxon>metagenomes</taxon>
        <taxon>ecological metagenomes</taxon>
    </lineage>
</organism>
<gene>
    <name evidence="2" type="ORF">METZ01_LOCUS330836</name>
</gene>
<dbReference type="PANTHER" id="PTHR43174">
    <property type="entry name" value="UDP-N-ACETYLGLUCOSAMINE 2-EPIMERASE"/>
    <property type="match status" value="1"/>
</dbReference>
<name>A0A382Q0R6_9ZZZZ</name>
<proteinExistence type="predicted"/>
<evidence type="ECO:0000259" key="1">
    <source>
        <dbReference type="Pfam" id="PF02350"/>
    </source>
</evidence>
<dbReference type="InterPro" id="IPR003331">
    <property type="entry name" value="UDP_GlcNAc_Epimerase_2_dom"/>
</dbReference>
<dbReference type="CDD" id="cd03786">
    <property type="entry name" value="GTB_UDP-GlcNAc_2-Epimerase"/>
    <property type="match status" value="1"/>
</dbReference>